<organism evidence="2 3">
    <name type="scientific">Pseudomonas syringae pv. actinidiae ICMP 18807</name>
    <dbReference type="NCBI Taxonomy" id="1194404"/>
    <lineage>
        <taxon>Bacteria</taxon>
        <taxon>Pseudomonadati</taxon>
        <taxon>Pseudomonadota</taxon>
        <taxon>Gammaproteobacteria</taxon>
        <taxon>Pseudomonadales</taxon>
        <taxon>Pseudomonadaceae</taxon>
        <taxon>Pseudomonas</taxon>
        <taxon>Pseudomonas syringae</taxon>
    </lineage>
</organism>
<name>S6TUQ7_PSESF</name>
<protein>
    <recommendedName>
        <fullName evidence="1">GIY-YIG domain-containing protein</fullName>
    </recommendedName>
</protein>
<dbReference type="Gene3D" id="3.40.1440.10">
    <property type="entry name" value="GIY-YIG endonuclease"/>
    <property type="match status" value="1"/>
</dbReference>
<comment type="caution">
    <text evidence="2">The sequence shown here is derived from an EMBL/GenBank/DDBJ whole genome shotgun (WGS) entry which is preliminary data.</text>
</comment>
<dbReference type="EMBL" id="AOKG01001711">
    <property type="protein sequence ID" value="EPN45752.1"/>
    <property type="molecule type" value="Genomic_DNA"/>
</dbReference>
<gene>
    <name evidence="2" type="ORF">A244_25094</name>
</gene>
<dbReference type="InterPro" id="IPR037056">
    <property type="entry name" value="RNase_H1_N_sf"/>
</dbReference>
<feature type="domain" description="GIY-YIG" evidence="1">
    <location>
        <begin position="116"/>
        <end position="204"/>
    </location>
</feature>
<evidence type="ECO:0000313" key="2">
    <source>
        <dbReference type="EMBL" id="EPN45752.1"/>
    </source>
</evidence>
<sequence>MVRCDAYSTVRLNRSIRLLKRLHRMAKKPKFYAVVQGRKLGIFNAWEGGARLSIERFPEAKHQSFATLELAEEWYRQQSPTPGSNHSPVLHFSTEGMENRSATAPQQAALDGIVARRYVIYLILDPVTEEPFYVGLTTDLERRQRAHLGRAKLNTKRAATKTAEILGAGMTPIFKVVESCGSEQDALDAETRWVEECTARGHIVWNRWKEHQDIQAVRLKPKLEMDRIVGDGPFFLGPYPYKSRFELKERLSAFLIKASSGVIEHPIAIEKLKLIWLTTRHSGDVSEFRIVSGAVRHQLEAVLVSGSTVDFDYGSVIDRLP</sequence>
<dbReference type="InterPro" id="IPR035901">
    <property type="entry name" value="GIY-YIG_endonuc_sf"/>
</dbReference>
<dbReference type="PATRIC" id="fig|1194404.4.peg.5169"/>
<accession>S6TUQ7</accession>
<evidence type="ECO:0000313" key="3">
    <source>
        <dbReference type="Proteomes" id="UP000015729"/>
    </source>
</evidence>
<dbReference type="InterPro" id="IPR000305">
    <property type="entry name" value="GIY-YIG_endonuc"/>
</dbReference>
<reference evidence="2 3" key="1">
    <citation type="journal article" date="2013" name="PLoS Pathog.">
        <title>Genomic analysis of the Kiwifruit pathogen Pseudomonas syringae pv. actinidiae provides insight into the origins of an emergent plant disease.</title>
        <authorList>
            <person name="McCann H.C."/>
            <person name="Rikkerink E.H."/>
            <person name="Bertels F."/>
            <person name="Fiers M."/>
            <person name="Lu A."/>
            <person name="Rees-George J."/>
            <person name="Andersen M.T."/>
            <person name="Gleave A.P."/>
            <person name="Haubold B."/>
            <person name="Wohlers M.W."/>
            <person name="Guttman D.S."/>
            <person name="Wang P.W."/>
            <person name="Straub C."/>
            <person name="Vanneste J.L."/>
            <person name="Rainey P.B."/>
            <person name="Templeton M.D."/>
        </authorList>
    </citation>
    <scope>NUCLEOTIDE SEQUENCE [LARGE SCALE GENOMIC DNA]</scope>
    <source>
        <strain evidence="2 3">ICMP 18807</strain>
    </source>
</reference>
<evidence type="ECO:0000259" key="1">
    <source>
        <dbReference type="PROSITE" id="PS50164"/>
    </source>
</evidence>
<dbReference type="PROSITE" id="PS50164">
    <property type="entry name" value="GIY_YIG"/>
    <property type="match status" value="1"/>
</dbReference>
<dbReference type="InterPro" id="IPR009027">
    <property type="entry name" value="Ribosomal_bL9/RNase_H1_N"/>
</dbReference>
<proteinExistence type="predicted"/>
<dbReference type="Proteomes" id="UP000015729">
    <property type="component" value="Unassembled WGS sequence"/>
</dbReference>
<dbReference type="AlphaFoldDB" id="S6TUQ7"/>
<dbReference type="Gene3D" id="3.40.970.10">
    <property type="entry name" value="Ribonuclease H1, N-terminal domain"/>
    <property type="match status" value="1"/>
</dbReference>
<dbReference type="SUPFAM" id="SSF82771">
    <property type="entry name" value="GIY-YIG endonuclease"/>
    <property type="match status" value="1"/>
</dbReference>
<dbReference type="Pfam" id="PF01541">
    <property type="entry name" value="GIY-YIG"/>
    <property type="match status" value="1"/>
</dbReference>
<dbReference type="Pfam" id="PF01693">
    <property type="entry name" value="Cauli_VI"/>
    <property type="match status" value="1"/>
</dbReference>
<dbReference type="InterPro" id="IPR011320">
    <property type="entry name" value="RNase_H1_N"/>
</dbReference>
<dbReference type="SUPFAM" id="SSF55658">
    <property type="entry name" value="L9 N-domain-like"/>
    <property type="match status" value="1"/>
</dbReference>